<comment type="caution">
    <text evidence="7">The sequence shown here is derived from an EMBL/GenBank/DDBJ whole genome shotgun (WGS) entry which is preliminary data.</text>
</comment>
<feature type="domain" description="Pyrrolo-quinoline quinone repeat" evidence="6">
    <location>
        <begin position="169"/>
        <end position="777"/>
    </location>
</feature>
<proteinExistence type="inferred from homology"/>
<feature type="transmembrane region" description="Helical" evidence="5">
    <location>
        <begin position="118"/>
        <end position="138"/>
    </location>
</feature>
<dbReference type="EMBL" id="BAABFO010000007">
    <property type="protein sequence ID" value="GAA4330689.1"/>
    <property type="molecule type" value="Genomic_DNA"/>
</dbReference>
<dbReference type="SMART" id="SM00564">
    <property type="entry name" value="PQQ"/>
    <property type="match status" value="4"/>
</dbReference>
<dbReference type="SUPFAM" id="SSF50998">
    <property type="entry name" value="Quinoprotein alcohol dehydrogenase-like"/>
    <property type="match status" value="1"/>
</dbReference>
<organism evidence="7 8">
    <name type="scientific">Pigmentiphaga soli</name>
    <dbReference type="NCBI Taxonomy" id="1007095"/>
    <lineage>
        <taxon>Bacteria</taxon>
        <taxon>Pseudomonadati</taxon>
        <taxon>Pseudomonadota</taxon>
        <taxon>Betaproteobacteria</taxon>
        <taxon>Burkholderiales</taxon>
        <taxon>Alcaligenaceae</taxon>
        <taxon>Pigmentiphaga</taxon>
    </lineage>
</organism>
<dbReference type="InterPro" id="IPR002372">
    <property type="entry name" value="PQQ_rpt_dom"/>
</dbReference>
<feature type="transmembrane region" description="Helical" evidence="5">
    <location>
        <begin position="62"/>
        <end position="81"/>
    </location>
</feature>
<reference evidence="8" key="1">
    <citation type="journal article" date="2019" name="Int. J. Syst. Evol. Microbiol.">
        <title>The Global Catalogue of Microorganisms (GCM) 10K type strain sequencing project: providing services to taxonomists for standard genome sequencing and annotation.</title>
        <authorList>
            <consortium name="The Broad Institute Genomics Platform"/>
            <consortium name="The Broad Institute Genome Sequencing Center for Infectious Disease"/>
            <person name="Wu L."/>
            <person name="Ma J."/>
        </authorList>
    </citation>
    <scope>NUCLEOTIDE SEQUENCE [LARGE SCALE GENOMIC DNA]</scope>
    <source>
        <strain evidence="8">JCM 17666</strain>
    </source>
</reference>
<evidence type="ECO:0000313" key="8">
    <source>
        <dbReference type="Proteomes" id="UP001501671"/>
    </source>
</evidence>
<dbReference type="Pfam" id="PF01011">
    <property type="entry name" value="PQQ"/>
    <property type="match status" value="1"/>
</dbReference>
<evidence type="ECO:0000259" key="6">
    <source>
        <dbReference type="Pfam" id="PF01011"/>
    </source>
</evidence>
<keyword evidence="8" id="KW-1185">Reference proteome</keyword>
<keyword evidence="5" id="KW-1133">Transmembrane helix</keyword>
<evidence type="ECO:0000256" key="2">
    <source>
        <dbReference type="ARBA" id="ARBA00008156"/>
    </source>
</evidence>
<feature type="transmembrane region" description="Helical" evidence="5">
    <location>
        <begin position="87"/>
        <end position="106"/>
    </location>
</feature>
<dbReference type="Proteomes" id="UP001501671">
    <property type="component" value="Unassembled WGS sequence"/>
</dbReference>
<feature type="transmembrane region" description="Helical" evidence="5">
    <location>
        <begin position="37"/>
        <end position="55"/>
    </location>
</feature>
<comment type="similarity">
    <text evidence="2">Belongs to the bacterial PQQ dehydrogenase family.</text>
</comment>
<gene>
    <name evidence="7" type="ORF">GCM10023144_18600</name>
</gene>
<sequence>MGRRLLSFPGLTGAFVFVLGLALAALGGWLAVLGGTLYYVAAGLALMVAGALYIMRNAAAPWIYLATFVATAGWALAEVGLDGWKLMPRLFGLAVLGVWCSMPWIVRPVSAAGPMRRAAGAAGIVYIAAIIGVFVAGWRITDQRFVRHEALPPLAGPAGQGGDAGENEWRYYGRTPAGDRYSPLAALTPANVGQLRQAWRYDTGDLPQDEETSAGREFNFEVTPTQVGNRLYLCTPHRRVIALDATTGRPIWTFDPHTDTSANEYLACRGVAYYDTAAPGTPCPRRVITTTGDARMVALDADTGRPCEGFGRHGFVSLTDHLGKVPPGFHFITSQPLVIRDRVVLGGWIYDNQARGEPSGVVRAYDARSGRPAWSWDMGRPDPTAPPGPGETYTRGTPNGWGSYTADPRLGLVYVPLGNATPDYYGAARRPFDDAYSSALVALDAETGRERWHFQTVHHDVWDFDLPVGPSLVDLPGPGGSTVPALVQTTKLGQLFLLDRRTGRPLADVAEKPVPTRPALPGERLSPTQPYSTGMPTLAPPDLSERDMWGATPVDQLWCRIQFRRANYAGQYTPPAPGTSIEYPAFDGVVDWYGASIDPVHRLLVANASYIPFTMEMLPSAQAIERGLMKPWAGWDSGQPYPKPKEFAVGPQYGTPYAAVVKPWLTPLGAPCSAPPWGRLVAIDLQTRKIAWERPVGTTRDMNLLGTHTNAPLPTGIFMIGGNIVTAGGLVFMGATADDYLRAFDERTGRVLWKARVPAGGQATPITYMGADGRQYVVIAAGGHGGLRTRLGDSIVAYALPKKPP</sequence>
<protein>
    <submittedName>
        <fullName evidence="7">Glucose/quinate/shikimate family membrane-bound PQQ-dependent dehydrogenase</fullName>
    </submittedName>
</protein>
<name>A0ABP8GVT4_9BURK</name>
<comment type="cofactor">
    <cofactor evidence="1">
        <name>pyrroloquinoline quinone</name>
        <dbReference type="ChEBI" id="CHEBI:58442"/>
    </cofactor>
</comment>
<evidence type="ECO:0000256" key="4">
    <source>
        <dbReference type="SAM" id="MobiDB-lite"/>
    </source>
</evidence>
<feature type="transmembrane region" description="Helical" evidence="5">
    <location>
        <begin position="12"/>
        <end position="31"/>
    </location>
</feature>
<evidence type="ECO:0000256" key="3">
    <source>
        <dbReference type="ARBA" id="ARBA00023002"/>
    </source>
</evidence>
<keyword evidence="5" id="KW-0472">Membrane</keyword>
<feature type="region of interest" description="Disordered" evidence="4">
    <location>
        <begin position="511"/>
        <end position="534"/>
    </location>
</feature>
<dbReference type="InterPro" id="IPR018391">
    <property type="entry name" value="PQQ_b-propeller_rpt"/>
</dbReference>
<dbReference type="RefSeq" id="WP_345248625.1">
    <property type="nucleotide sequence ID" value="NZ_BAABFO010000007.1"/>
</dbReference>
<evidence type="ECO:0000256" key="5">
    <source>
        <dbReference type="SAM" id="Phobius"/>
    </source>
</evidence>
<keyword evidence="3" id="KW-0560">Oxidoreductase</keyword>
<evidence type="ECO:0000313" key="7">
    <source>
        <dbReference type="EMBL" id="GAA4330689.1"/>
    </source>
</evidence>
<accession>A0ABP8GVT4</accession>
<dbReference type="CDD" id="cd10280">
    <property type="entry name" value="PQQ_mGDH"/>
    <property type="match status" value="1"/>
</dbReference>
<keyword evidence="5" id="KW-0812">Transmembrane</keyword>
<dbReference type="Gene3D" id="2.140.10.10">
    <property type="entry name" value="Quinoprotein alcohol dehydrogenase-like superfamily"/>
    <property type="match status" value="1"/>
</dbReference>
<dbReference type="InterPro" id="IPR011047">
    <property type="entry name" value="Quinoprotein_ADH-like_sf"/>
</dbReference>
<dbReference type="PANTHER" id="PTHR32303:SF4">
    <property type="entry name" value="QUINOPROTEIN GLUCOSE DEHYDROGENASE"/>
    <property type="match status" value="1"/>
</dbReference>
<dbReference type="PANTHER" id="PTHR32303">
    <property type="entry name" value="QUINOPROTEIN ALCOHOL DEHYDROGENASE (CYTOCHROME C)"/>
    <property type="match status" value="1"/>
</dbReference>
<dbReference type="InterPro" id="IPR017511">
    <property type="entry name" value="PQQ_mDH"/>
</dbReference>
<dbReference type="NCBIfam" id="TIGR03074">
    <property type="entry name" value="PQQ_membr_DH"/>
    <property type="match status" value="1"/>
</dbReference>
<evidence type="ECO:0000256" key="1">
    <source>
        <dbReference type="ARBA" id="ARBA00001931"/>
    </source>
</evidence>
<feature type="region of interest" description="Disordered" evidence="4">
    <location>
        <begin position="375"/>
        <end position="400"/>
    </location>
</feature>